<feature type="non-terminal residue" evidence="1">
    <location>
        <position position="88"/>
    </location>
</feature>
<organism evidence="1 2">
    <name type="scientific">Gigaspora margarita</name>
    <dbReference type="NCBI Taxonomy" id="4874"/>
    <lineage>
        <taxon>Eukaryota</taxon>
        <taxon>Fungi</taxon>
        <taxon>Fungi incertae sedis</taxon>
        <taxon>Mucoromycota</taxon>
        <taxon>Glomeromycotina</taxon>
        <taxon>Glomeromycetes</taxon>
        <taxon>Diversisporales</taxon>
        <taxon>Gigasporaceae</taxon>
        <taxon>Gigaspora</taxon>
    </lineage>
</organism>
<accession>A0ABN7WW03</accession>
<evidence type="ECO:0000313" key="1">
    <source>
        <dbReference type="EMBL" id="CAG8840841.1"/>
    </source>
</evidence>
<reference evidence="1 2" key="1">
    <citation type="submission" date="2021-06" db="EMBL/GenBank/DDBJ databases">
        <authorList>
            <person name="Kallberg Y."/>
            <person name="Tangrot J."/>
            <person name="Rosling A."/>
        </authorList>
    </citation>
    <scope>NUCLEOTIDE SEQUENCE [LARGE SCALE GENOMIC DNA]</scope>
    <source>
        <strain evidence="1 2">120-4 pot B 10/14</strain>
    </source>
</reference>
<sequence>TAISQIEGVHVTLKKYLQVLTSDLQTVYKRISLLLENQYNKIKAMISKDEIRLLCTHIIQEHLATNQVLSIDDVYYHWWIEGLKLPLQ</sequence>
<keyword evidence="2" id="KW-1185">Reference proteome</keyword>
<name>A0ABN7WW03_GIGMA</name>
<comment type="caution">
    <text evidence="1">The sequence shown here is derived from an EMBL/GenBank/DDBJ whole genome shotgun (WGS) entry which is preliminary data.</text>
</comment>
<proteinExistence type="predicted"/>
<gene>
    <name evidence="1" type="ORF">GMARGA_LOCUS35104</name>
</gene>
<dbReference type="EMBL" id="CAJVQB010063889">
    <property type="protein sequence ID" value="CAG8840841.1"/>
    <property type="molecule type" value="Genomic_DNA"/>
</dbReference>
<evidence type="ECO:0000313" key="2">
    <source>
        <dbReference type="Proteomes" id="UP000789901"/>
    </source>
</evidence>
<feature type="non-terminal residue" evidence="1">
    <location>
        <position position="1"/>
    </location>
</feature>
<dbReference type="Proteomes" id="UP000789901">
    <property type="component" value="Unassembled WGS sequence"/>
</dbReference>
<protein>
    <submittedName>
        <fullName evidence="1">28096_t:CDS:1</fullName>
    </submittedName>
</protein>